<evidence type="ECO:0000313" key="7">
    <source>
        <dbReference type="Proteomes" id="UP001597299"/>
    </source>
</evidence>
<reference evidence="7" key="1">
    <citation type="journal article" date="2019" name="Int. J. Syst. Evol. Microbiol.">
        <title>The Global Catalogue of Microorganisms (GCM) 10K type strain sequencing project: providing services to taxonomists for standard genome sequencing and annotation.</title>
        <authorList>
            <consortium name="The Broad Institute Genomics Platform"/>
            <consortium name="The Broad Institute Genome Sequencing Center for Infectious Disease"/>
            <person name="Wu L."/>
            <person name="Ma J."/>
        </authorList>
    </citation>
    <scope>NUCLEOTIDE SEQUENCE [LARGE SCALE GENOMIC DNA]</scope>
    <source>
        <strain evidence="7">CCM 7435</strain>
    </source>
</reference>
<dbReference type="Gene3D" id="1.10.10.60">
    <property type="entry name" value="Homeodomain-like"/>
    <property type="match status" value="1"/>
</dbReference>
<dbReference type="InterPro" id="IPR018060">
    <property type="entry name" value="HTH_AraC"/>
</dbReference>
<evidence type="ECO:0000259" key="5">
    <source>
        <dbReference type="PROSITE" id="PS01124"/>
    </source>
</evidence>
<accession>A0ABW4YW55</accession>
<evidence type="ECO:0000256" key="3">
    <source>
        <dbReference type="ARBA" id="ARBA00023163"/>
    </source>
</evidence>
<dbReference type="PROSITE" id="PS01124">
    <property type="entry name" value="HTH_ARAC_FAMILY_2"/>
    <property type="match status" value="1"/>
</dbReference>
<dbReference type="EMBL" id="JBHUHD010000001">
    <property type="protein sequence ID" value="MFD2140576.1"/>
    <property type="molecule type" value="Genomic_DNA"/>
</dbReference>
<evidence type="ECO:0000256" key="1">
    <source>
        <dbReference type="ARBA" id="ARBA00023015"/>
    </source>
</evidence>
<dbReference type="PANTHER" id="PTHR46796">
    <property type="entry name" value="HTH-TYPE TRANSCRIPTIONAL ACTIVATOR RHAS-RELATED"/>
    <property type="match status" value="1"/>
</dbReference>
<proteinExistence type="predicted"/>
<comment type="caution">
    <text evidence="6">The sequence shown here is derived from an EMBL/GenBank/DDBJ whole genome shotgun (WGS) entry which is preliminary data.</text>
</comment>
<dbReference type="PANTHER" id="PTHR46796:SF6">
    <property type="entry name" value="ARAC SUBFAMILY"/>
    <property type="match status" value="1"/>
</dbReference>
<keyword evidence="7" id="KW-1185">Reference proteome</keyword>
<keyword evidence="1" id="KW-0805">Transcription regulation</keyword>
<dbReference type="Pfam" id="PF14525">
    <property type="entry name" value="AraC_binding_2"/>
    <property type="match status" value="1"/>
</dbReference>
<dbReference type="PRINTS" id="PR00032">
    <property type="entry name" value="HTHARAC"/>
</dbReference>
<dbReference type="InterPro" id="IPR009057">
    <property type="entry name" value="Homeodomain-like_sf"/>
</dbReference>
<dbReference type="Pfam" id="PF12833">
    <property type="entry name" value="HTH_18"/>
    <property type="match status" value="1"/>
</dbReference>
<evidence type="ECO:0000256" key="4">
    <source>
        <dbReference type="SAM" id="MobiDB-lite"/>
    </source>
</evidence>
<organism evidence="6 7">
    <name type="scientific">Ancylobacter oerskovii</name>
    <dbReference type="NCBI Taxonomy" id="459519"/>
    <lineage>
        <taxon>Bacteria</taxon>
        <taxon>Pseudomonadati</taxon>
        <taxon>Pseudomonadota</taxon>
        <taxon>Alphaproteobacteria</taxon>
        <taxon>Hyphomicrobiales</taxon>
        <taxon>Xanthobacteraceae</taxon>
        <taxon>Ancylobacter</taxon>
    </lineage>
</organism>
<dbReference type="RefSeq" id="WP_213352858.1">
    <property type="nucleotide sequence ID" value="NZ_JAHBGB010000031.1"/>
</dbReference>
<dbReference type="InterPro" id="IPR035418">
    <property type="entry name" value="AraC-bd_2"/>
</dbReference>
<dbReference type="SMART" id="SM00342">
    <property type="entry name" value="HTH_ARAC"/>
    <property type="match status" value="1"/>
</dbReference>
<dbReference type="InterPro" id="IPR050204">
    <property type="entry name" value="AraC_XylS_family_regulators"/>
</dbReference>
<evidence type="ECO:0000313" key="6">
    <source>
        <dbReference type="EMBL" id="MFD2140576.1"/>
    </source>
</evidence>
<feature type="region of interest" description="Disordered" evidence="4">
    <location>
        <begin position="310"/>
        <end position="333"/>
    </location>
</feature>
<dbReference type="Proteomes" id="UP001597299">
    <property type="component" value="Unassembled WGS sequence"/>
</dbReference>
<keyword evidence="3" id="KW-0804">Transcription</keyword>
<protein>
    <submittedName>
        <fullName evidence="6">Helix-turn-helix domain-containing protein</fullName>
    </submittedName>
</protein>
<feature type="compositionally biased region" description="Basic and acidic residues" evidence="4">
    <location>
        <begin position="316"/>
        <end position="333"/>
    </location>
</feature>
<evidence type="ECO:0000256" key="2">
    <source>
        <dbReference type="ARBA" id="ARBA00023125"/>
    </source>
</evidence>
<gene>
    <name evidence="6" type="ORF">ACFSNC_09205</name>
</gene>
<sequence>METYERFDVSTTRLKGSDKFDCWREMARRSMVSVEIETPSPEAFDIAAKGVIQGEFTFGRIKCRPCTIMRNPDRAFDSSAESLLLFFVNSGTLMAEQSGRSCLLGAGDGVALATDRPYALRIEGAHEVAAIRLPRHLIGQPPGEVEIITARNLSDVKVYGSTLFSFANDICNAPDALDSFLLGRLGLSFSGIFASSVPFLSNSAPHRSGAPSRRATLDRVKSFVDAHMADPRLTPGYVAERMRFSSRYLAKLFEIEGTSLGRYIWDQRLDRAASDLVRGDGLARSVSTVAFSYGFKDPSHFSRAFRQRFHQSPSQYRDRIHRDPEPASKANEP</sequence>
<keyword evidence="2" id="KW-0238">DNA-binding</keyword>
<dbReference type="SUPFAM" id="SSF46689">
    <property type="entry name" value="Homeodomain-like"/>
    <property type="match status" value="1"/>
</dbReference>
<feature type="domain" description="HTH araC/xylS-type" evidence="5">
    <location>
        <begin position="218"/>
        <end position="319"/>
    </location>
</feature>
<name>A0ABW4YW55_9HYPH</name>
<dbReference type="InterPro" id="IPR020449">
    <property type="entry name" value="Tscrpt_reg_AraC-type_HTH"/>
</dbReference>